<dbReference type="AlphaFoldDB" id="A0A3N6R2C6"/>
<evidence type="ECO:0000313" key="1">
    <source>
        <dbReference type="EMBL" id="KAF2620330.1"/>
    </source>
</evidence>
<organism evidence="1 2">
    <name type="scientific">Brassica cretica</name>
    <name type="common">Mustard</name>
    <dbReference type="NCBI Taxonomy" id="69181"/>
    <lineage>
        <taxon>Eukaryota</taxon>
        <taxon>Viridiplantae</taxon>
        <taxon>Streptophyta</taxon>
        <taxon>Embryophyta</taxon>
        <taxon>Tracheophyta</taxon>
        <taxon>Spermatophyta</taxon>
        <taxon>Magnoliopsida</taxon>
        <taxon>eudicotyledons</taxon>
        <taxon>Gunneridae</taxon>
        <taxon>Pentapetalae</taxon>
        <taxon>rosids</taxon>
        <taxon>malvids</taxon>
        <taxon>Brassicales</taxon>
        <taxon>Brassicaceae</taxon>
        <taxon>Brassiceae</taxon>
        <taxon>Brassica</taxon>
    </lineage>
</organism>
<reference evidence="1" key="1">
    <citation type="submission" date="2019-12" db="EMBL/GenBank/DDBJ databases">
        <title>Genome sequencing and annotation of Brassica cretica.</title>
        <authorList>
            <person name="Studholme D.J."/>
            <person name="Sarris P.F."/>
        </authorList>
    </citation>
    <scope>NUCLEOTIDE SEQUENCE</scope>
    <source>
        <strain evidence="1">PFS-001/15</strain>
        <tissue evidence="1">Leaf</tissue>
    </source>
</reference>
<name>A0A3N6R2C6_BRACR</name>
<proteinExistence type="predicted"/>
<evidence type="ECO:0000313" key="2">
    <source>
        <dbReference type="Proteomes" id="UP000712281"/>
    </source>
</evidence>
<accession>A0A3N6R2C6</accession>
<protein>
    <submittedName>
        <fullName evidence="1">Uncharacterized protein</fullName>
    </submittedName>
</protein>
<sequence length="108" mass="11839">MTREEILASDLRLEPILDPTDVELSDRAAASSRRVDRFQSLVQSTKSGLGSSRPICPQADEPNLFPMAMISYSVGLLGGSYPYPTVMTVVLLFSCGISLSYLIQLVQR</sequence>
<dbReference type="EMBL" id="QGKW02000007">
    <property type="protein sequence ID" value="KAF2620330.1"/>
    <property type="molecule type" value="Genomic_DNA"/>
</dbReference>
<gene>
    <name evidence="1" type="ORF">F2Q68_00038797</name>
</gene>
<comment type="caution">
    <text evidence="1">The sequence shown here is derived from an EMBL/GenBank/DDBJ whole genome shotgun (WGS) entry which is preliminary data.</text>
</comment>
<dbReference type="Proteomes" id="UP000712281">
    <property type="component" value="Unassembled WGS sequence"/>
</dbReference>